<accession>A0A9P9DGS8</accession>
<evidence type="ECO:0000313" key="3">
    <source>
        <dbReference type="EMBL" id="KAH7118732.1"/>
    </source>
</evidence>
<organism evidence="3 4">
    <name type="scientific">Dendryphion nanum</name>
    <dbReference type="NCBI Taxonomy" id="256645"/>
    <lineage>
        <taxon>Eukaryota</taxon>
        <taxon>Fungi</taxon>
        <taxon>Dikarya</taxon>
        <taxon>Ascomycota</taxon>
        <taxon>Pezizomycotina</taxon>
        <taxon>Dothideomycetes</taxon>
        <taxon>Pleosporomycetidae</taxon>
        <taxon>Pleosporales</taxon>
        <taxon>Torulaceae</taxon>
        <taxon>Dendryphion</taxon>
    </lineage>
</organism>
<keyword evidence="2" id="KW-0812">Transmembrane</keyword>
<reference evidence="3" key="1">
    <citation type="journal article" date="2021" name="Nat. Commun.">
        <title>Genetic determinants of endophytism in the Arabidopsis root mycobiome.</title>
        <authorList>
            <person name="Mesny F."/>
            <person name="Miyauchi S."/>
            <person name="Thiergart T."/>
            <person name="Pickel B."/>
            <person name="Atanasova L."/>
            <person name="Karlsson M."/>
            <person name="Huettel B."/>
            <person name="Barry K.W."/>
            <person name="Haridas S."/>
            <person name="Chen C."/>
            <person name="Bauer D."/>
            <person name="Andreopoulos W."/>
            <person name="Pangilinan J."/>
            <person name="LaButti K."/>
            <person name="Riley R."/>
            <person name="Lipzen A."/>
            <person name="Clum A."/>
            <person name="Drula E."/>
            <person name="Henrissat B."/>
            <person name="Kohler A."/>
            <person name="Grigoriev I.V."/>
            <person name="Martin F.M."/>
            <person name="Hacquard S."/>
        </authorList>
    </citation>
    <scope>NUCLEOTIDE SEQUENCE</scope>
    <source>
        <strain evidence="3">MPI-CAGE-CH-0243</strain>
    </source>
</reference>
<evidence type="ECO:0000256" key="2">
    <source>
        <dbReference type="SAM" id="Phobius"/>
    </source>
</evidence>
<sequence length="251" mass="26927">MSAVQTLPIRATPTTTTATGEPTLVRILPITTTPSGPFSTSMPVPSSPSSSSILPSSSTSSTPSLSPSPSPNSSSSALPGLKRGIGIGVGVCMFLIIFLLVAFLAYRHRKKIKQAASSSHSTLDPETGLLKSSPISPINEKHNQIAAFTLTEPDSTPVHEMSGQRGEDEGVRELMGRERCVSELVGDVGKELLVERVHELDATEAEIRRVSEEEERRDRRSGNGDTDGNANRNVNGEGDTEWKEVYLNFGR</sequence>
<feature type="compositionally biased region" description="Low complexity" evidence="1">
    <location>
        <begin position="37"/>
        <end position="77"/>
    </location>
</feature>
<keyword evidence="4" id="KW-1185">Reference proteome</keyword>
<keyword evidence="2" id="KW-0472">Membrane</keyword>
<feature type="compositionally biased region" description="Low complexity" evidence="1">
    <location>
        <begin position="11"/>
        <end position="23"/>
    </location>
</feature>
<proteinExistence type="predicted"/>
<evidence type="ECO:0000256" key="1">
    <source>
        <dbReference type="SAM" id="MobiDB-lite"/>
    </source>
</evidence>
<dbReference type="Proteomes" id="UP000700596">
    <property type="component" value="Unassembled WGS sequence"/>
</dbReference>
<feature type="compositionally biased region" description="Basic and acidic residues" evidence="1">
    <location>
        <begin position="208"/>
        <end position="222"/>
    </location>
</feature>
<comment type="caution">
    <text evidence="3">The sequence shown here is derived from an EMBL/GenBank/DDBJ whole genome shotgun (WGS) entry which is preliminary data.</text>
</comment>
<feature type="region of interest" description="Disordered" evidence="1">
    <location>
        <begin position="208"/>
        <end position="241"/>
    </location>
</feature>
<gene>
    <name evidence="3" type="ORF">B0J11DRAFT_74052</name>
</gene>
<evidence type="ECO:0000313" key="4">
    <source>
        <dbReference type="Proteomes" id="UP000700596"/>
    </source>
</evidence>
<name>A0A9P9DGS8_9PLEO</name>
<dbReference type="EMBL" id="JAGMWT010000012">
    <property type="protein sequence ID" value="KAH7118732.1"/>
    <property type="molecule type" value="Genomic_DNA"/>
</dbReference>
<feature type="compositionally biased region" description="Polar residues" evidence="1">
    <location>
        <begin position="223"/>
        <end position="234"/>
    </location>
</feature>
<feature type="transmembrane region" description="Helical" evidence="2">
    <location>
        <begin position="85"/>
        <end position="106"/>
    </location>
</feature>
<protein>
    <submittedName>
        <fullName evidence="3">Uncharacterized protein</fullName>
    </submittedName>
</protein>
<dbReference type="AlphaFoldDB" id="A0A9P9DGS8"/>
<keyword evidence="2" id="KW-1133">Transmembrane helix</keyword>
<feature type="region of interest" description="Disordered" evidence="1">
    <location>
        <begin position="1"/>
        <end position="77"/>
    </location>
</feature>